<evidence type="ECO:0000256" key="3">
    <source>
        <dbReference type="RuleBase" id="RU362026"/>
    </source>
</evidence>
<evidence type="ECO:0000256" key="4">
    <source>
        <dbReference type="SAM" id="MobiDB-lite"/>
    </source>
</evidence>
<comment type="similarity">
    <text evidence="3">Belongs to the N(4)/N(6)-methyltransferase family.</text>
</comment>
<dbReference type="InterPro" id="IPR002941">
    <property type="entry name" value="DNA_methylase_N4/N6"/>
</dbReference>
<name>A0A2M8P1H6_9CHLR</name>
<dbReference type="EC" id="2.1.1.-" evidence="3"/>
<evidence type="ECO:0000256" key="2">
    <source>
        <dbReference type="ARBA" id="ARBA00022679"/>
    </source>
</evidence>
<protein>
    <recommendedName>
        <fullName evidence="3">Methyltransferase</fullName>
        <ecNumber evidence="3">2.1.1.-</ecNumber>
    </recommendedName>
</protein>
<evidence type="ECO:0000256" key="1">
    <source>
        <dbReference type="ARBA" id="ARBA00022603"/>
    </source>
</evidence>
<dbReference type="PRINTS" id="PR00508">
    <property type="entry name" value="S21N4MTFRASE"/>
</dbReference>
<accession>A0A2M8P1H6</accession>
<keyword evidence="2 6" id="KW-0808">Transferase</keyword>
<dbReference type="Proteomes" id="UP000228921">
    <property type="component" value="Unassembled WGS sequence"/>
</dbReference>
<proteinExistence type="inferred from homology"/>
<gene>
    <name evidence="6" type="ORF">CUN51_03460</name>
</gene>
<organism evidence="6 7">
    <name type="scientific">Candidatus Thermofonsia Clade 1 bacterium</name>
    <dbReference type="NCBI Taxonomy" id="2364210"/>
    <lineage>
        <taxon>Bacteria</taxon>
        <taxon>Bacillati</taxon>
        <taxon>Chloroflexota</taxon>
        <taxon>Candidatus Thermofontia</taxon>
        <taxon>Candidatus Thermofonsia Clade 1</taxon>
    </lineage>
</organism>
<evidence type="ECO:0000313" key="6">
    <source>
        <dbReference type="EMBL" id="PJF31401.1"/>
    </source>
</evidence>
<dbReference type="GO" id="GO:0008170">
    <property type="term" value="F:N-methyltransferase activity"/>
    <property type="evidence" value="ECO:0007669"/>
    <property type="project" value="InterPro"/>
</dbReference>
<dbReference type="GO" id="GO:0032259">
    <property type="term" value="P:methylation"/>
    <property type="evidence" value="ECO:0007669"/>
    <property type="project" value="UniProtKB-KW"/>
</dbReference>
<evidence type="ECO:0000313" key="7">
    <source>
        <dbReference type="Proteomes" id="UP000228921"/>
    </source>
</evidence>
<sequence>MDSAELDIIHLGDSRLILPTLPENSIACSIWSPPYHVGKPYEVDMRYEDWQALLRAVIHEHYRILQPGGFMIVNIADILAFKDPTMPRIMAENKSNKRSPITREQVLQAMAEHPDYSRQKIAKLLGCSEQTVQRRLQGNNVRGGKYAPQTRVHLVGGMLESMALEASLYLYDRRIWVKDAAWENSQWHSNSYRAVDEFEYLYIFWKPGVTEIDRKRLTKEEWADWGSRAVWYIPSVRANDDHAAKFPLELPRRLIRLFTKPQDLVLDCFIGSGTTAVAAILENRHYIGIEIEPRYVQLARSACAQAHHTAKQSQLTFDFASPARPKRRTSKKLPQSDSVR</sequence>
<feature type="region of interest" description="Disordered" evidence="4">
    <location>
        <begin position="315"/>
        <end position="340"/>
    </location>
</feature>
<dbReference type="Pfam" id="PF01555">
    <property type="entry name" value="N6_N4_Mtase"/>
    <property type="match status" value="1"/>
</dbReference>
<comment type="caution">
    <text evidence="6">The sequence shown here is derived from an EMBL/GenBank/DDBJ whole genome shotgun (WGS) entry which is preliminary data.</text>
</comment>
<reference evidence="6 7" key="1">
    <citation type="submission" date="2017-11" db="EMBL/GenBank/DDBJ databases">
        <title>Evolution of Phototrophy in the Chloroflexi Phylum Driven by Horizontal Gene Transfer.</title>
        <authorList>
            <person name="Ward L.M."/>
            <person name="Hemp J."/>
            <person name="Shih P.M."/>
            <person name="Mcglynn S.E."/>
            <person name="Fischer W."/>
        </authorList>
    </citation>
    <scope>NUCLEOTIDE SEQUENCE [LARGE SCALE GENOMIC DNA]</scope>
    <source>
        <strain evidence="6">CP2_2F</strain>
    </source>
</reference>
<dbReference type="InterPro" id="IPR001091">
    <property type="entry name" value="RM_Methyltransferase"/>
</dbReference>
<dbReference type="EMBL" id="PGTK01000003">
    <property type="protein sequence ID" value="PJF31401.1"/>
    <property type="molecule type" value="Genomic_DNA"/>
</dbReference>
<dbReference type="Gene3D" id="3.40.50.150">
    <property type="entry name" value="Vaccinia Virus protein VP39"/>
    <property type="match status" value="1"/>
</dbReference>
<feature type="domain" description="DNA methylase N-4/N-6" evidence="5">
    <location>
        <begin position="28"/>
        <end position="299"/>
    </location>
</feature>
<evidence type="ECO:0000259" key="5">
    <source>
        <dbReference type="Pfam" id="PF01555"/>
    </source>
</evidence>
<dbReference type="AlphaFoldDB" id="A0A2M8P1H6"/>
<keyword evidence="1 6" id="KW-0489">Methyltransferase</keyword>
<dbReference type="GO" id="GO:0003677">
    <property type="term" value="F:DNA binding"/>
    <property type="evidence" value="ECO:0007669"/>
    <property type="project" value="InterPro"/>
</dbReference>
<dbReference type="InterPro" id="IPR029063">
    <property type="entry name" value="SAM-dependent_MTases_sf"/>
</dbReference>
<dbReference type="SUPFAM" id="SSF53335">
    <property type="entry name" value="S-adenosyl-L-methionine-dependent methyltransferases"/>
    <property type="match status" value="1"/>
</dbReference>